<reference evidence="3" key="1">
    <citation type="journal article" date="2019" name="Int. J. Syst. Evol. Microbiol.">
        <title>The Global Catalogue of Microorganisms (GCM) 10K type strain sequencing project: providing services to taxonomists for standard genome sequencing and annotation.</title>
        <authorList>
            <consortium name="The Broad Institute Genomics Platform"/>
            <consortium name="The Broad Institute Genome Sequencing Center for Infectious Disease"/>
            <person name="Wu L."/>
            <person name="Ma J."/>
        </authorList>
    </citation>
    <scope>NUCLEOTIDE SEQUENCE [LARGE SCALE GENOMIC DNA]</scope>
    <source>
        <strain evidence="3">CCUG 55608</strain>
    </source>
</reference>
<dbReference type="Gene3D" id="1.10.10.10">
    <property type="entry name" value="Winged helix-like DNA-binding domain superfamily/Winged helix DNA-binding domain"/>
    <property type="match status" value="1"/>
</dbReference>
<dbReference type="InterPro" id="IPR000835">
    <property type="entry name" value="HTH_MarR-typ"/>
</dbReference>
<protein>
    <submittedName>
        <fullName evidence="2">MarR family winged helix-turn-helix transcriptional regulator</fullName>
    </submittedName>
</protein>
<dbReference type="RefSeq" id="WP_379884673.1">
    <property type="nucleotide sequence ID" value="NZ_JBHTLP010000018.1"/>
</dbReference>
<feature type="domain" description="HTH marR-type" evidence="1">
    <location>
        <begin position="55"/>
        <end position="190"/>
    </location>
</feature>
<dbReference type="InterPro" id="IPR036388">
    <property type="entry name" value="WH-like_DNA-bd_sf"/>
</dbReference>
<sequence length="214" mass="24670">MNYQFLRQLLEYAETFERDVPATDEQTVDKFAAWLLNQRKPPAPEPQRAGEAAASDTLISIMVSYLYRYTRLYSKKVIDDSPLTTLDDFTYLIILLKAEHSPTKTELIELNIHEKTTGTEVLRRLLASGLIEQFDDPADRRSKRLKLTDQGRSVMLSLMPRMSQVATLVGGTLTADEKQQLVHLLSKLHQFHNPIFLQERHESLDHLLDHILKK</sequence>
<comment type="caution">
    <text evidence="2">The sequence shown here is derived from an EMBL/GenBank/DDBJ whole genome shotgun (WGS) entry which is preliminary data.</text>
</comment>
<gene>
    <name evidence="2" type="ORF">ACFQ4C_21450</name>
</gene>
<dbReference type="Proteomes" id="UP001597116">
    <property type="component" value="Unassembled WGS sequence"/>
</dbReference>
<evidence type="ECO:0000313" key="2">
    <source>
        <dbReference type="EMBL" id="MFD1143709.1"/>
    </source>
</evidence>
<dbReference type="Pfam" id="PF13463">
    <property type="entry name" value="HTH_27"/>
    <property type="match status" value="1"/>
</dbReference>
<proteinExistence type="predicted"/>
<dbReference type="PRINTS" id="PR00598">
    <property type="entry name" value="HTHMARR"/>
</dbReference>
<dbReference type="SUPFAM" id="SSF46785">
    <property type="entry name" value="Winged helix' DNA-binding domain"/>
    <property type="match status" value="1"/>
</dbReference>
<evidence type="ECO:0000313" key="3">
    <source>
        <dbReference type="Proteomes" id="UP001597116"/>
    </source>
</evidence>
<dbReference type="PANTHER" id="PTHR33164:SF43">
    <property type="entry name" value="HTH-TYPE TRANSCRIPTIONAL REPRESSOR YETL"/>
    <property type="match status" value="1"/>
</dbReference>
<organism evidence="2 3">
    <name type="scientific">Larkinella insperata</name>
    <dbReference type="NCBI Taxonomy" id="332158"/>
    <lineage>
        <taxon>Bacteria</taxon>
        <taxon>Pseudomonadati</taxon>
        <taxon>Bacteroidota</taxon>
        <taxon>Cytophagia</taxon>
        <taxon>Cytophagales</taxon>
        <taxon>Spirosomataceae</taxon>
        <taxon>Larkinella</taxon>
    </lineage>
</organism>
<dbReference type="PROSITE" id="PS50995">
    <property type="entry name" value="HTH_MARR_2"/>
    <property type="match status" value="1"/>
</dbReference>
<evidence type="ECO:0000259" key="1">
    <source>
        <dbReference type="PROSITE" id="PS50995"/>
    </source>
</evidence>
<dbReference type="InterPro" id="IPR039422">
    <property type="entry name" value="MarR/SlyA-like"/>
</dbReference>
<accession>A0ABW3QAI8</accession>
<keyword evidence="3" id="KW-1185">Reference proteome</keyword>
<dbReference type="PANTHER" id="PTHR33164">
    <property type="entry name" value="TRANSCRIPTIONAL REGULATOR, MARR FAMILY"/>
    <property type="match status" value="1"/>
</dbReference>
<dbReference type="SMART" id="SM00347">
    <property type="entry name" value="HTH_MARR"/>
    <property type="match status" value="1"/>
</dbReference>
<dbReference type="InterPro" id="IPR036390">
    <property type="entry name" value="WH_DNA-bd_sf"/>
</dbReference>
<name>A0ABW3QAI8_9BACT</name>
<dbReference type="EMBL" id="JBHTLP010000018">
    <property type="protein sequence ID" value="MFD1143709.1"/>
    <property type="molecule type" value="Genomic_DNA"/>
</dbReference>